<reference evidence="2" key="1">
    <citation type="journal article" date="2019" name="Int. J. Syst. Evol. Microbiol.">
        <title>The Global Catalogue of Microorganisms (GCM) 10K type strain sequencing project: providing services to taxonomists for standard genome sequencing and annotation.</title>
        <authorList>
            <consortium name="The Broad Institute Genomics Platform"/>
            <consortium name="The Broad Institute Genome Sequencing Center for Infectious Disease"/>
            <person name="Wu L."/>
            <person name="Ma J."/>
        </authorList>
    </citation>
    <scope>NUCLEOTIDE SEQUENCE [LARGE SCALE GENOMIC DNA]</scope>
    <source>
        <strain evidence="2">NBRC 113072</strain>
    </source>
</reference>
<organism evidence="1 2">
    <name type="scientific">Mobilicoccus caccae</name>
    <dbReference type="NCBI Taxonomy" id="1859295"/>
    <lineage>
        <taxon>Bacteria</taxon>
        <taxon>Bacillati</taxon>
        <taxon>Actinomycetota</taxon>
        <taxon>Actinomycetes</taxon>
        <taxon>Micrococcales</taxon>
        <taxon>Dermatophilaceae</taxon>
        <taxon>Mobilicoccus</taxon>
    </lineage>
</organism>
<proteinExistence type="predicted"/>
<evidence type="ECO:0000313" key="1">
    <source>
        <dbReference type="EMBL" id="GMA42122.1"/>
    </source>
</evidence>
<gene>
    <name evidence="1" type="ORF">GCM10025883_41670</name>
</gene>
<evidence type="ECO:0000313" key="2">
    <source>
        <dbReference type="Proteomes" id="UP001157126"/>
    </source>
</evidence>
<protein>
    <submittedName>
        <fullName evidence="1">Uncharacterized protein</fullName>
    </submittedName>
</protein>
<dbReference type="Proteomes" id="UP001157126">
    <property type="component" value="Unassembled WGS sequence"/>
</dbReference>
<dbReference type="EMBL" id="BSUO01000001">
    <property type="protein sequence ID" value="GMA42122.1"/>
    <property type="molecule type" value="Genomic_DNA"/>
</dbReference>
<dbReference type="RefSeq" id="WP_284305575.1">
    <property type="nucleotide sequence ID" value="NZ_BSUO01000001.1"/>
</dbReference>
<comment type="caution">
    <text evidence="1">The sequence shown here is derived from an EMBL/GenBank/DDBJ whole genome shotgun (WGS) entry which is preliminary data.</text>
</comment>
<name>A0ABQ6IY84_9MICO</name>
<keyword evidence="2" id="KW-1185">Reference proteome</keyword>
<accession>A0ABQ6IY84</accession>
<sequence length="115" mass="12073">MAADDMVRRFADHVGIPLRPASVALASGARVLVDGASAEESLFVAAHAGAGPLRHLDLVLVVQDVFTLALLRSERPKARAVVLVNDASVREEVAARIARTPAAGLVEIVEFATLP</sequence>